<keyword evidence="4" id="KW-1185">Reference proteome</keyword>
<feature type="domain" description="C3H1-type" evidence="2">
    <location>
        <begin position="112"/>
        <end position="134"/>
    </location>
</feature>
<evidence type="ECO:0000259" key="2">
    <source>
        <dbReference type="PROSITE" id="PS50103"/>
    </source>
</evidence>
<sequence length="254" mass="28033">MAVFTGMEGTEVTFVYSRTFIDEAPASDVIGAQLRSASEPPAMMRLETASEARSEEESLRGYVRSLGTSFMRFPVTGTAMGADEVEALGQRQVAVTLASCGSRGHPHLCRRPCIYFVAGKCETGARCNYCHMSHEGRTAKMDKQQRSKFNAMGCREGLLLLHRLLTVTATENGFLPLAKDFLDLVAQEAQWHPAAEEVFSEAMQRRLERVIARMPFHQLALLAVAKASRHDFGTEMVACVEKLTDELEAMAHVA</sequence>
<name>A0A812LCT6_9DINO</name>
<dbReference type="PROSITE" id="PS50103">
    <property type="entry name" value="ZF_C3H1"/>
    <property type="match status" value="1"/>
</dbReference>
<feature type="zinc finger region" description="C3H1-type" evidence="1">
    <location>
        <begin position="112"/>
        <end position="134"/>
    </location>
</feature>
<keyword evidence="1" id="KW-0863">Zinc-finger</keyword>
<dbReference type="InterPro" id="IPR000571">
    <property type="entry name" value="Znf_CCCH"/>
</dbReference>
<dbReference type="GO" id="GO:0008270">
    <property type="term" value="F:zinc ion binding"/>
    <property type="evidence" value="ECO:0007669"/>
    <property type="project" value="UniProtKB-KW"/>
</dbReference>
<keyword evidence="1" id="KW-0862">Zinc</keyword>
<reference evidence="3" key="1">
    <citation type="submission" date="2021-02" db="EMBL/GenBank/DDBJ databases">
        <authorList>
            <person name="Dougan E. K."/>
            <person name="Rhodes N."/>
            <person name="Thang M."/>
            <person name="Chan C."/>
        </authorList>
    </citation>
    <scope>NUCLEOTIDE SEQUENCE</scope>
</reference>
<keyword evidence="1" id="KW-0479">Metal-binding</keyword>
<protein>
    <submittedName>
        <fullName evidence="3">StrG protein</fullName>
    </submittedName>
</protein>
<gene>
    <name evidence="3" type="primary">strG</name>
    <name evidence="3" type="ORF">SNAT2548_LOCUS11535</name>
</gene>
<comment type="caution">
    <text evidence="3">The sequence shown here is derived from an EMBL/GenBank/DDBJ whole genome shotgun (WGS) entry which is preliminary data.</text>
</comment>
<evidence type="ECO:0000313" key="4">
    <source>
        <dbReference type="Proteomes" id="UP000604046"/>
    </source>
</evidence>
<dbReference type="EMBL" id="CAJNDS010001046">
    <property type="protein sequence ID" value="CAE7245175.1"/>
    <property type="molecule type" value="Genomic_DNA"/>
</dbReference>
<dbReference type="AlphaFoldDB" id="A0A812LCT6"/>
<dbReference type="OrthoDB" id="437632at2759"/>
<evidence type="ECO:0000256" key="1">
    <source>
        <dbReference type="PROSITE-ProRule" id="PRU00723"/>
    </source>
</evidence>
<dbReference type="Proteomes" id="UP000604046">
    <property type="component" value="Unassembled WGS sequence"/>
</dbReference>
<accession>A0A812LCT6</accession>
<organism evidence="3 4">
    <name type="scientific">Symbiodinium natans</name>
    <dbReference type="NCBI Taxonomy" id="878477"/>
    <lineage>
        <taxon>Eukaryota</taxon>
        <taxon>Sar</taxon>
        <taxon>Alveolata</taxon>
        <taxon>Dinophyceae</taxon>
        <taxon>Suessiales</taxon>
        <taxon>Symbiodiniaceae</taxon>
        <taxon>Symbiodinium</taxon>
    </lineage>
</organism>
<evidence type="ECO:0000313" key="3">
    <source>
        <dbReference type="EMBL" id="CAE7245175.1"/>
    </source>
</evidence>
<proteinExistence type="predicted"/>